<sequence length="120" mass="13520">MIEVYPHPALVELADAPRRLEYKAGNMGKYWKDLSAEKRRYKLFKTWQTIENLLEPEISGVSMSLPKITLSSKVAQLKAYEDTLDAIICAWVGICALEGRAIPFGDSESAIWIPRKAPIP</sequence>
<evidence type="ECO:0000313" key="1">
    <source>
        <dbReference type="EMBL" id="ESQ92378.1"/>
    </source>
</evidence>
<reference evidence="1 2" key="1">
    <citation type="journal article" date="2014" name="Nature">
        <title>Sequential evolution of bacterial morphology by co-option of a developmental regulator.</title>
        <authorList>
            <person name="Jiang C."/>
            <person name="Brown P.J."/>
            <person name="Ducret A."/>
            <person name="Brun Y.V."/>
        </authorList>
    </citation>
    <scope>NUCLEOTIDE SEQUENCE [LARGE SCALE GENOMIC DNA]</scope>
    <source>
        <strain evidence="1 2">DSM 16100</strain>
    </source>
</reference>
<evidence type="ECO:0000313" key="2">
    <source>
        <dbReference type="Proteomes" id="UP000017837"/>
    </source>
</evidence>
<proteinExistence type="predicted"/>
<keyword evidence="2" id="KW-1185">Reference proteome</keyword>
<protein>
    <recommendedName>
        <fullName evidence="3">DUF429 domain-containing protein</fullName>
    </recommendedName>
</protein>
<dbReference type="InterPro" id="IPR007362">
    <property type="entry name" value="DUF429"/>
</dbReference>
<evidence type="ECO:0008006" key="3">
    <source>
        <dbReference type="Google" id="ProtNLM"/>
    </source>
</evidence>
<name>V4RM72_9CAUL</name>
<accession>V4RM72</accession>
<gene>
    <name evidence="1" type="ORF">ABENE_08355</name>
</gene>
<dbReference type="STRING" id="1121022.GCA_000376105_01327"/>
<comment type="caution">
    <text evidence="1">The sequence shown here is derived from an EMBL/GenBank/DDBJ whole genome shotgun (WGS) entry which is preliminary data.</text>
</comment>
<dbReference type="PATRIC" id="fig|1121022.4.peg.1680"/>
<dbReference type="eggNOG" id="COG4328">
    <property type="taxonomic scope" value="Bacteria"/>
</dbReference>
<organism evidence="1 2">
    <name type="scientific">Asticcacaulis benevestitus DSM 16100 = ATCC BAA-896</name>
    <dbReference type="NCBI Taxonomy" id="1121022"/>
    <lineage>
        <taxon>Bacteria</taxon>
        <taxon>Pseudomonadati</taxon>
        <taxon>Pseudomonadota</taxon>
        <taxon>Alphaproteobacteria</taxon>
        <taxon>Caulobacterales</taxon>
        <taxon>Caulobacteraceae</taxon>
        <taxon>Asticcacaulis</taxon>
    </lineage>
</organism>
<dbReference type="AlphaFoldDB" id="V4RM72"/>
<dbReference type="EMBL" id="AWGB01000013">
    <property type="protein sequence ID" value="ESQ92378.1"/>
    <property type="molecule type" value="Genomic_DNA"/>
</dbReference>
<dbReference type="Proteomes" id="UP000017837">
    <property type="component" value="Unassembled WGS sequence"/>
</dbReference>
<dbReference type="Pfam" id="PF04250">
    <property type="entry name" value="DUF429"/>
    <property type="match status" value="1"/>
</dbReference>